<name>A0A830D9Z0_9LAMI</name>
<sequence length="184" mass="20256">MLTNNWTTKTSVCSWIGVTCNHYRVTELDISDMGLVGTISPEIGNLSSLVSLNIMGNFFHGYVPPSIFNMSSLEIISATNNSLSGRLAGDMCSHGVGRVVKVIDLSYNELYGEIPSSLEQCSQLEMIALFMNKFSGRVPREIGNITGLTALFLSFNDLDGKCVYIYYLAFLLIDNTALYIILVD</sequence>
<keyword evidence="3 8" id="KW-0812">Transmembrane</keyword>
<evidence type="ECO:0000256" key="8">
    <source>
        <dbReference type="SAM" id="Phobius"/>
    </source>
</evidence>
<proteinExistence type="predicted"/>
<keyword evidence="6 8" id="KW-1133">Transmembrane helix</keyword>
<feature type="transmembrane region" description="Helical" evidence="8">
    <location>
        <begin position="164"/>
        <end position="183"/>
    </location>
</feature>
<dbReference type="InterPro" id="IPR001611">
    <property type="entry name" value="Leu-rich_rpt"/>
</dbReference>
<dbReference type="Gene3D" id="3.80.10.10">
    <property type="entry name" value="Ribonuclease Inhibitor"/>
    <property type="match status" value="2"/>
</dbReference>
<gene>
    <name evidence="9" type="ORF">PHJA_003022100</name>
</gene>
<dbReference type="Pfam" id="PF00560">
    <property type="entry name" value="LRR_1"/>
    <property type="match status" value="1"/>
</dbReference>
<keyword evidence="9" id="KW-0675">Receptor</keyword>
<accession>A0A830D9Z0</accession>
<keyword evidence="7 8" id="KW-0472">Membrane</keyword>
<comment type="caution">
    <text evidence="9">The sequence shown here is derived from an EMBL/GenBank/DDBJ whole genome shotgun (WGS) entry which is preliminary data.</text>
</comment>
<keyword evidence="5" id="KW-0677">Repeat</keyword>
<dbReference type="EMBL" id="BMAC01009610">
    <property type="protein sequence ID" value="GFQ08781.1"/>
    <property type="molecule type" value="Genomic_DNA"/>
</dbReference>
<evidence type="ECO:0000256" key="5">
    <source>
        <dbReference type="ARBA" id="ARBA00022737"/>
    </source>
</evidence>
<evidence type="ECO:0000256" key="2">
    <source>
        <dbReference type="ARBA" id="ARBA00022614"/>
    </source>
</evidence>
<keyword evidence="2" id="KW-0433">Leucine-rich repeat</keyword>
<dbReference type="FunFam" id="3.80.10.10:FF:000129">
    <property type="entry name" value="Leucine-rich repeat receptor-like kinase"/>
    <property type="match status" value="1"/>
</dbReference>
<protein>
    <submittedName>
        <fullName evidence="9">Leucine-rich repeat receptor-like serine/threonine-protein kinase bam1</fullName>
    </submittedName>
</protein>
<dbReference type="Proteomes" id="UP000653305">
    <property type="component" value="Unassembled WGS sequence"/>
</dbReference>
<keyword evidence="9" id="KW-0418">Kinase</keyword>
<keyword evidence="10" id="KW-1185">Reference proteome</keyword>
<evidence type="ECO:0000256" key="4">
    <source>
        <dbReference type="ARBA" id="ARBA00022729"/>
    </source>
</evidence>
<keyword evidence="4" id="KW-0732">Signal</keyword>
<evidence type="ECO:0000256" key="7">
    <source>
        <dbReference type="ARBA" id="ARBA00023136"/>
    </source>
</evidence>
<dbReference type="PANTHER" id="PTHR48060">
    <property type="entry name" value="DNA DAMAGE-REPAIR/TOLERATION PROTEIN DRT100"/>
    <property type="match status" value="1"/>
</dbReference>
<dbReference type="SUPFAM" id="SSF52058">
    <property type="entry name" value="L domain-like"/>
    <property type="match status" value="1"/>
</dbReference>
<evidence type="ECO:0000256" key="3">
    <source>
        <dbReference type="ARBA" id="ARBA00022692"/>
    </source>
</evidence>
<evidence type="ECO:0000313" key="9">
    <source>
        <dbReference type="EMBL" id="GFQ08781.1"/>
    </source>
</evidence>
<dbReference type="InterPro" id="IPR032675">
    <property type="entry name" value="LRR_dom_sf"/>
</dbReference>
<organism evidence="9 10">
    <name type="scientific">Phtheirospermum japonicum</name>
    <dbReference type="NCBI Taxonomy" id="374723"/>
    <lineage>
        <taxon>Eukaryota</taxon>
        <taxon>Viridiplantae</taxon>
        <taxon>Streptophyta</taxon>
        <taxon>Embryophyta</taxon>
        <taxon>Tracheophyta</taxon>
        <taxon>Spermatophyta</taxon>
        <taxon>Magnoliopsida</taxon>
        <taxon>eudicotyledons</taxon>
        <taxon>Gunneridae</taxon>
        <taxon>Pentapetalae</taxon>
        <taxon>asterids</taxon>
        <taxon>lamiids</taxon>
        <taxon>Lamiales</taxon>
        <taxon>Orobanchaceae</taxon>
        <taxon>Orobanchaceae incertae sedis</taxon>
        <taxon>Phtheirospermum</taxon>
    </lineage>
</organism>
<dbReference type="OrthoDB" id="10250902at2759"/>
<evidence type="ECO:0000256" key="1">
    <source>
        <dbReference type="ARBA" id="ARBA00004167"/>
    </source>
</evidence>
<keyword evidence="9" id="KW-0808">Transferase</keyword>
<comment type="subcellular location">
    <subcellularLocation>
        <location evidence="1">Membrane</location>
        <topology evidence="1">Single-pass membrane protein</topology>
    </subcellularLocation>
</comment>
<dbReference type="AlphaFoldDB" id="A0A830D9Z0"/>
<evidence type="ECO:0000313" key="10">
    <source>
        <dbReference type="Proteomes" id="UP000653305"/>
    </source>
</evidence>
<dbReference type="GO" id="GO:0016020">
    <property type="term" value="C:membrane"/>
    <property type="evidence" value="ECO:0007669"/>
    <property type="project" value="UniProtKB-SubCell"/>
</dbReference>
<dbReference type="PANTHER" id="PTHR48060:SF21">
    <property type="entry name" value="L DOMAIN-LIKE PROTEIN"/>
    <property type="match status" value="1"/>
</dbReference>
<dbReference type="InterPro" id="IPR053211">
    <property type="entry name" value="DNA_repair-toleration"/>
</dbReference>
<reference evidence="9" key="1">
    <citation type="submission" date="2020-07" db="EMBL/GenBank/DDBJ databases">
        <title>Ethylene signaling mediates host invasion by parasitic plants.</title>
        <authorList>
            <person name="Yoshida S."/>
        </authorList>
    </citation>
    <scope>NUCLEOTIDE SEQUENCE</scope>
    <source>
        <strain evidence="9">Okayama</strain>
    </source>
</reference>
<dbReference type="GO" id="GO:0016301">
    <property type="term" value="F:kinase activity"/>
    <property type="evidence" value="ECO:0007669"/>
    <property type="project" value="UniProtKB-KW"/>
</dbReference>
<evidence type="ECO:0000256" key="6">
    <source>
        <dbReference type="ARBA" id="ARBA00022989"/>
    </source>
</evidence>